<feature type="compositionally biased region" description="Basic and acidic residues" evidence="4">
    <location>
        <begin position="127"/>
        <end position="138"/>
    </location>
</feature>
<evidence type="ECO:0000256" key="1">
    <source>
        <dbReference type="ARBA" id="ARBA00022614"/>
    </source>
</evidence>
<dbReference type="PANTHER" id="PTHR48051:SF46">
    <property type="entry name" value="LEUCINE RICH REPEAT-CONTAINING DOMAIN PROTEIN"/>
    <property type="match status" value="1"/>
</dbReference>
<name>A0ABM1VWF2_APLCA</name>
<evidence type="ECO:0000256" key="2">
    <source>
        <dbReference type="ARBA" id="ARBA00022737"/>
    </source>
</evidence>
<dbReference type="SUPFAM" id="SSF52058">
    <property type="entry name" value="L domain-like"/>
    <property type="match status" value="2"/>
</dbReference>
<evidence type="ECO:0000256" key="3">
    <source>
        <dbReference type="SAM" id="Coils"/>
    </source>
</evidence>
<feature type="region of interest" description="Disordered" evidence="4">
    <location>
        <begin position="1"/>
        <end position="145"/>
    </location>
</feature>
<accession>A0ABM1VWF2</accession>
<gene>
    <name evidence="7" type="primary">LOC101852555</name>
</gene>
<dbReference type="InterPro" id="IPR001611">
    <property type="entry name" value="Leu-rich_rpt"/>
</dbReference>
<feature type="compositionally biased region" description="Gly residues" evidence="4">
    <location>
        <begin position="71"/>
        <end position="83"/>
    </location>
</feature>
<feature type="compositionally biased region" description="Low complexity" evidence="4">
    <location>
        <begin position="92"/>
        <end position="107"/>
    </location>
</feature>
<sequence length="1205" mass="136066">MSKSPQAPILVKSKSDMSPTRSVKFDLSSRRSSAMSSKSPPRKSSPGKRTPSASPPKSSSPAARRARSKDSGGGGGGSPGTGSRGRKPSKSPPKSAASGGRKGSSQSPAARAQSGKTSRQSSKGRAASKDGSAKDKKAQSKSPELTESGLKIVDWSGQGMTTIPSNLVTAKDVGHLILASNNLRSLPVEIRRMRSMEKLDLSKNGIRCTNSGDFSGLPQEMSELVNLTELSISECNLPYIPPAIFKIASLKYLDLSRNKVNILLPEIGQLENLVKLNLQQTNITSLPPEIAYCQELEEVYLWGNSIETLPETLPEMPKLRVLALNYRSFCGVVDPYMENLLKKGQIKSEHIPTVVFELPALEVLDLESTKLNTLPEVYNIQLKEFYLCKNFLQTIPPSIYNLKYLRVLDMSNNLLTNLPEDIGRLKGLRVLRLSCNNFERVPPTIGHLTQLEELNMSQNRVRRLPPEIKGLTSLQILILERNNLQSLPEELCELRELHTLDVTDNEIRALPMAMHRLTKLTEAHGFHKLEKCGLWLYKNPLDQPPPEIWRTEKPENIFEYLKKLMIIKTENLQRQKIQVLGSSQGGKTSLVNVLSLRKSLLTRGLAERTRILQQTMWKTENNVEFVLNDFGGDPSYRILYQLFLDSKALVLLVYNAMAFTEESFYPLIGQWLDMLSTTTPGAVVKIVGTQVDLLHPVIEDDEDDVKTISSDHELKLLYPASEESRSRCGGEIEEEEEDDLFDMGPQDEAAIARNTSTPAVPEPPQNEVVKDLVNKHLKNHEEKIQEELESLQADIAKMTGKKTSELTDIEDAALKMMNIREQKLKDILKTPLKVLPEVAVVSASDSLEGILPLINELEHLAIDQNLFPHAQRHVPAHWNRMRAMLKQRKGYYLYWDDLEATASLFSIKGEELRECILYLHDTADVLWYQDVPGLSEIVFHKPKTLVDILASLYRHDIQDYLQYENKVFLSKGRLSREQFEETTNIFLHTGEISRPLLNCLWFHMNFKNDDLTELLELLPLLEVCYAVPEPDVPIGPLYNRPLMVVPWYNEDTDFTLLREVWPAKPTDGERDLTVIYTFPFYYPPEIIPSFSAQIHEFVDERLDWKDFIYAACDTEKLIVQHSKDKDSAGTVTIVVRGPDFTEVQDLMRELVEMLNTTLLRYPSLYWKLSIPMGGSIIKALAETELSVPGNSRRASRLSRSTSFKN</sequence>
<dbReference type="SMART" id="SM00369">
    <property type="entry name" value="LRR_TYP"/>
    <property type="match status" value="9"/>
</dbReference>
<dbReference type="InterPro" id="IPR003591">
    <property type="entry name" value="Leu-rich_rpt_typical-subtyp"/>
</dbReference>
<dbReference type="SMART" id="SM00364">
    <property type="entry name" value="LRR_BAC"/>
    <property type="match status" value="6"/>
</dbReference>
<evidence type="ECO:0000259" key="5">
    <source>
        <dbReference type="Pfam" id="PF23598"/>
    </source>
</evidence>
<dbReference type="Pfam" id="PF08477">
    <property type="entry name" value="Roc"/>
    <property type="match status" value="1"/>
</dbReference>
<dbReference type="Gene3D" id="3.80.10.10">
    <property type="entry name" value="Ribonuclease Inhibitor"/>
    <property type="match status" value="3"/>
</dbReference>
<feature type="compositionally biased region" description="Polar residues" evidence="4">
    <location>
        <begin position="114"/>
        <end position="123"/>
    </location>
</feature>
<feature type="domain" description="Disease resistance R13L4/SHOC-2-like LRR" evidence="5">
    <location>
        <begin position="398"/>
        <end position="477"/>
    </location>
</feature>
<evidence type="ECO:0000313" key="6">
    <source>
        <dbReference type="Proteomes" id="UP000694888"/>
    </source>
</evidence>
<dbReference type="SUPFAM" id="SSF52540">
    <property type="entry name" value="P-loop containing nucleoside triphosphate hydrolases"/>
    <property type="match status" value="1"/>
</dbReference>
<dbReference type="PROSITE" id="PS51450">
    <property type="entry name" value="LRR"/>
    <property type="match status" value="1"/>
</dbReference>
<keyword evidence="1" id="KW-0433">Leucine-rich repeat</keyword>
<reference evidence="7" key="1">
    <citation type="submission" date="2025-08" db="UniProtKB">
        <authorList>
            <consortium name="RefSeq"/>
        </authorList>
    </citation>
    <scope>IDENTIFICATION</scope>
</reference>
<dbReference type="InterPro" id="IPR050216">
    <property type="entry name" value="LRR_domain-containing"/>
</dbReference>
<dbReference type="InterPro" id="IPR055414">
    <property type="entry name" value="LRR_R13L4/SHOC2-like"/>
</dbReference>
<dbReference type="RefSeq" id="XP_035826744.1">
    <property type="nucleotide sequence ID" value="XM_035970851.1"/>
</dbReference>
<dbReference type="Pfam" id="PF23598">
    <property type="entry name" value="LRR_14"/>
    <property type="match status" value="1"/>
</dbReference>
<dbReference type="PANTHER" id="PTHR48051">
    <property type="match status" value="1"/>
</dbReference>
<keyword evidence="2" id="KW-0677">Repeat</keyword>
<proteinExistence type="predicted"/>
<feature type="coiled-coil region" evidence="3">
    <location>
        <begin position="770"/>
        <end position="801"/>
    </location>
</feature>
<dbReference type="Proteomes" id="UP000694888">
    <property type="component" value="Unplaced"/>
</dbReference>
<dbReference type="InterPro" id="IPR032675">
    <property type="entry name" value="LRR_dom_sf"/>
</dbReference>
<evidence type="ECO:0000256" key="4">
    <source>
        <dbReference type="SAM" id="MobiDB-lite"/>
    </source>
</evidence>
<feature type="compositionally biased region" description="Low complexity" evidence="4">
    <location>
        <begin position="30"/>
        <end position="63"/>
    </location>
</feature>
<dbReference type="GeneID" id="101852555"/>
<keyword evidence="3" id="KW-0175">Coiled coil</keyword>
<organism evidence="6 7">
    <name type="scientific">Aplysia californica</name>
    <name type="common">California sea hare</name>
    <dbReference type="NCBI Taxonomy" id="6500"/>
    <lineage>
        <taxon>Eukaryota</taxon>
        <taxon>Metazoa</taxon>
        <taxon>Spiralia</taxon>
        <taxon>Lophotrochozoa</taxon>
        <taxon>Mollusca</taxon>
        <taxon>Gastropoda</taxon>
        <taxon>Heterobranchia</taxon>
        <taxon>Euthyneura</taxon>
        <taxon>Tectipleura</taxon>
        <taxon>Aplysiida</taxon>
        <taxon>Aplysioidea</taxon>
        <taxon>Aplysiidae</taxon>
        <taxon>Aplysia</taxon>
    </lineage>
</organism>
<protein>
    <submittedName>
        <fullName evidence="7">Malignant fibrous histiocytoma-amplified sequence 1 homolog</fullName>
    </submittedName>
</protein>
<keyword evidence="6" id="KW-1185">Reference proteome</keyword>
<dbReference type="Gene3D" id="3.40.50.300">
    <property type="entry name" value="P-loop containing nucleotide triphosphate hydrolases"/>
    <property type="match status" value="1"/>
</dbReference>
<evidence type="ECO:0000313" key="7">
    <source>
        <dbReference type="RefSeq" id="XP_035826744.1"/>
    </source>
</evidence>
<dbReference type="InterPro" id="IPR027417">
    <property type="entry name" value="P-loop_NTPase"/>
</dbReference>